<dbReference type="GO" id="GO:0050906">
    <property type="term" value="P:detection of stimulus involved in sensory perception"/>
    <property type="evidence" value="ECO:0007669"/>
    <property type="project" value="UniProtKB-ARBA"/>
</dbReference>
<dbReference type="PANTHER" id="PTHR42643">
    <property type="entry name" value="IONOTROPIC RECEPTOR 20A-RELATED"/>
    <property type="match status" value="1"/>
</dbReference>
<keyword evidence="12" id="KW-0407">Ion channel</keyword>
<dbReference type="Pfam" id="PF10613">
    <property type="entry name" value="Lig_chan-Glu_bd"/>
    <property type="match status" value="1"/>
</dbReference>
<evidence type="ECO:0000259" key="15">
    <source>
        <dbReference type="Pfam" id="PF10613"/>
    </source>
</evidence>
<comment type="similarity">
    <text evidence="2">Belongs to the glutamate-gated ion channel (TC 1.A.10.1) family.</text>
</comment>
<dbReference type="GO" id="GO:0015276">
    <property type="term" value="F:ligand-gated monoatomic ion channel activity"/>
    <property type="evidence" value="ECO:0007669"/>
    <property type="project" value="InterPro"/>
</dbReference>
<dbReference type="InterPro" id="IPR001320">
    <property type="entry name" value="Iontro_rcpt_C"/>
</dbReference>
<evidence type="ECO:0000256" key="1">
    <source>
        <dbReference type="ARBA" id="ARBA00004651"/>
    </source>
</evidence>
<keyword evidence="18" id="KW-1185">Reference proteome</keyword>
<accession>A0A026WC41</accession>
<evidence type="ECO:0000256" key="2">
    <source>
        <dbReference type="ARBA" id="ARBA00008685"/>
    </source>
</evidence>
<gene>
    <name evidence="17" type="ORF">DMN91_005384</name>
    <name evidence="16" type="ORF">X777_06315</name>
</gene>
<keyword evidence="3" id="KW-0813">Transport</keyword>
<dbReference type="Proteomes" id="UP000053097">
    <property type="component" value="Unassembled WGS sequence"/>
</dbReference>
<dbReference type="EMBL" id="KK107293">
    <property type="protein sequence ID" value="EZA53236.1"/>
    <property type="molecule type" value="Genomic_DNA"/>
</dbReference>
<keyword evidence="8 13" id="KW-0472">Membrane</keyword>
<evidence type="ECO:0000256" key="3">
    <source>
        <dbReference type="ARBA" id="ARBA00022448"/>
    </source>
</evidence>
<dbReference type="InterPro" id="IPR019594">
    <property type="entry name" value="Glu/Gly-bd"/>
</dbReference>
<evidence type="ECO:0000313" key="19">
    <source>
        <dbReference type="Proteomes" id="UP000279307"/>
    </source>
</evidence>
<protein>
    <recommendedName>
        <fullName evidence="20">Ionotropic glutamate receptor C-terminal domain-containing protein</fullName>
    </recommendedName>
</protein>
<evidence type="ECO:0000313" key="18">
    <source>
        <dbReference type="Proteomes" id="UP000053097"/>
    </source>
</evidence>
<dbReference type="SUPFAM" id="SSF53850">
    <property type="entry name" value="Periplasmic binding protein-like II"/>
    <property type="match status" value="1"/>
</dbReference>
<feature type="transmembrane region" description="Helical" evidence="13">
    <location>
        <begin position="385"/>
        <end position="405"/>
    </location>
</feature>
<dbReference type="EMBL" id="QOIP01000005">
    <property type="protein sequence ID" value="RLU23106.1"/>
    <property type="molecule type" value="Genomic_DNA"/>
</dbReference>
<evidence type="ECO:0000256" key="4">
    <source>
        <dbReference type="ARBA" id="ARBA00022475"/>
    </source>
</evidence>
<feature type="transmembrane region" description="Helical" evidence="13">
    <location>
        <begin position="634"/>
        <end position="654"/>
    </location>
</feature>
<evidence type="ECO:0000313" key="16">
    <source>
        <dbReference type="EMBL" id="EZA53236.1"/>
    </source>
</evidence>
<evidence type="ECO:0000313" key="17">
    <source>
        <dbReference type="EMBL" id="RLU23106.1"/>
    </source>
</evidence>
<evidence type="ECO:0000256" key="12">
    <source>
        <dbReference type="ARBA" id="ARBA00023303"/>
    </source>
</evidence>
<evidence type="ECO:0000256" key="8">
    <source>
        <dbReference type="ARBA" id="ARBA00023136"/>
    </source>
</evidence>
<feature type="domain" description="Ionotropic glutamate receptor L-glutamate and glycine-binding" evidence="15">
    <location>
        <begin position="263"/>
        <end position="368"/>
    </location>
</feature>
<proteinExistence type="inferred from homology"/>
<keyword evidence="7" id="KW-0406">Ion transport</keyword>
<feature type="transmembrane region" description="Helical" evidence="13">
    <location>
        <begin position="42"/>
        <end position="62"/>
    </location>
</feature>
<evidence type="ECO:0000256" key="13">
    <source>
        <dbReference type="SAM" id="Phobius"/>
    </source>
</evidence>
<feature type="transmembrane region" description="Helical" evidence="13">
    <location>
        <begin position="451"/>
        <end position="477"/>
    </location>
</feature>
<evidence type="ECO:0000259" key="14">
    <source>
        <dbReference type="Pfam" id="PF00060"/>
    </source>
</evidence>
<dbReference type="Proteomes" id="UP000279307">
    <property type="component" value="Chromosome 5"/>
</dbReference>
<dbReference type="GO" id="GO:0005886">
    <property type="term" value="C:plasma membrane"/>
    <property type="evidence" value="ECO:0007669"/>
    <property type="project" value="UniProtKB-SubCell"/>
</dbReference>
<dbReference type="OMA" id="EGMNCTF"/>
<dbReference type="Gene3D" id="3.40.190.10">
    <property type="entry name" value="Periplasmic binding protein-like II"/>
    <property type="match status" value="2"/>
</dbReference>
<evidence type="ECO:0000256" key="6">
    <source>
        <dbReference type="ARBA" id="ARBA00022989"/>
    </source>
</evidence>
<evidence type="ECO:0000256" key="7">
    <source>
        <dbReference type="ARBA" id="ARBA00023065"/>
    </source>
</evidence>
<dbReference type="InterPro" id="IPR052192">
    <property type="entry name" value="Insect_Ionotropic_Sensory_Rcpt"/>
</dbReference>
<sequence length="678" mass="77740">MEQRNASEKRKSIIASGWLVKSDRIIDQRDAIARWKMHRCKLLDLSSIWSLIALVCMVMGLARGQLIRPVYVYEGLIKGIHDYFNNTCIILLHTNPSPVENQGLIEGERLLHLQKYLSSTFHIRTALMDFNMFRTRIGQNYYNIKRPLFVLLNDYEDTRKEFANQVSTWIAMAYPTWLVFFKNETKLSDFFFEIYVPFDCKFMVAKSSTNETGKENITEVYQVDKGKELRSMHFGTWDVKNGLKGPTRGLYFRRNDLFGHNIFVTSVYDPPISLFKHNRQNEITGMSGFFGEVILLLQEGMNCTFTYKKSKSWGVCLPNGTCTGAVGMLMNGKADFAATEFMMTSDRLDVISFTTPIYTTKCRTYIKRPSSTNVKWNVYTAPFSLSIWNIIIFFIIIMSGSIVLIQKLFMVTSLYRDEDHLPTKFTEILFFVAGAFCNQGMQQSVLDPIRMVHFVIHITAVIILAAYSAALVSFLTVQSFVMPFTTMKGLLKDKTYRFGVVGDSADFTFFQNTSDKVMNVLFTELLMKETDLPNNYLQGLKRVCKEDKYAFMTLDNMAALLQQKVNCKLEPLDTISQITVAMATRTNSPFLGLINTNLLLLRDGGILQRLMETQWSITLNTAQSSWKSVDINDVVPLLLLITAALLVSCFIYAIEHIAYKRLLKRVKLKLKPSRQLIM</sequence>
<organism evidence="16 18">
    <name type="scientific">Ooceraea biroi</name>
    <name type="common">Clonal raider ant</name>
    <name type="synonym">Cerapachys biroi</name>
    <dbReference type="NCBI Taxonomy" id="2015173"/>
    <lineage>
        <taxon>Eukaryota</taxon>
        <taxon>Metazoa</taxon>
        <taxon>Ecdysozoa</taxon>
        <taxon>Arthropoda</taxon>
        <taxon>Hexapoda</taxon>
        <taxon>Insecta</taxon>
        <taxon>Pterygota</taxon>
        <taxon>Neoptera</taxon>
        <taxon>Endopterygota</taxon>
        <taxon>Hymenoptera</taxon>
        <taxon>Apocrita</taxon>
        <taxon>Aculeata</taxon>
        <taxon>Formicoidea</taxon>
        <taxon>Formicidae</taxon>
        <taxon>Dorylinae</taxon>
        <taxon>Ooceraea</taxon>
    </lineage>
</organism>
<comment type="subcellular location">
    <subcellularLocation>
        <location evidence="1">Cell membrane</location>
        <topology evidence="1">Multi-pass membrane protein</topology>
    </subcellularLocation>
</comment>
<evidence type="ECO:0000256" key="11">
    <source>
        <dbReference type="ARBA" id="ARBA00023286"/>
    </source>
</evidence>
<name>A0A026WC41_OOCBI</name>
<evidence type="ECO:0008006" key="20">
    <source>
        <dbReference type="Google" id="ProtNLM"/>
    </source>
</evidence>
<evidence type="ECO:0000256" key="9">
    <source>
        <dbReference type="ARBA" id="ARBA00023170"/>
    </source>
</evidence>
<reference evidence="16 18" key="1">
    <citation type="journal article" date="2014" name="Curr. Biol.">
        <title>The genome of the clonal raider ant Cerapachys biroi.</title>
        <authorList>
            <person name="Oxley P.R."/>
            <person name="Ji L."/>
            <person name="Fetter-Pruneda I."/>
            <person name="McKenzie S.K."/>
            <person name="Li C."/>
            <person name="Hu H."/>
            <person name="Zhang G."/>
            <person name="Kronauer D.J."/>
        </authorList>
    </citation>
    <scope>NUCLEOTIDE SEQUENCE [LARGE SCALE GENOMIC DNA]</scope>
</reference>
<evidence type="ECO:0000256" key="5">
    <source>
        <dbReference type="ARBA" id="ARBA00022692"/>
    </source>
</evidence>
<keyword evidence="11" id="KW-1071">Ligand-gated ion channel</keyword>
<keyword evidence="6 13" id="KW-1133">Transmembrane helix</keyword>
<dbReference type="AlphaFoldDB" id="A0A026WC41"/>
<keyword evidence="4" id="KW-1003">Cell membrane</keyword>
<dbReference type="OrthoDB" id="6117597at2759"/>
<keyword evidence="9" id="KW-0675">Receptor</keyword>
<feature type="domain" description="Ionotropic glutamate receptor C-terminal" evidence="14">
    <location>
        <begin position="384"/>
        <end position="547"/>
    </location>
</feature>
<dbReference type="Pfam" id="PF00060">
    <property type="entry name" value="Lig_chan"/>
    <property type="match status" value="1"/>
</dbReference>
<reference evidence="17" key="3">
    <citation type="submission" date="2018-07" db="EMBL/GenBank/DDBJ databases">
        <authorList>
            <person name="Mckenzie S.K."/>
            <person name="Kronauer D.J.C."/>
        </authorList>
    </citation>
    <scope>NUCLEOTIDE SEQUENCE</scope>
    <source>
        <strain evidence="17">Clonal line C1</strain>
    </source>
</reference>
<dbReference type="PANTHER" id="PTHR42643:SF30">
    <property type="entry name" value="IONOTROPIC RECEPTOR 40A-RELATED"/>
    <property type="match status" value="1"/>
</dbReference>
<evidence type="ECO:0000256" key="10">
    <source>
        <dbReference type="ARBA" id="ARBA00023180"/>
    </source>
</evidence>
<keyword evidence="10" id="KW-0325">Glycoprotein</keyword>
<reference evidence="17 19" key="2">
    <citation type="journal article" date="2018" name="Genome Res.">
        <title>The genomic architecture and molecular evolution of ant odorant receptors.</title>
        <authorList>
            <person name="McKenzie S.K."/>
            <person name="Kronauer D.J.C."/>
        </authorList>
    </citation>
    <scope>NUCLEOTIDE SEQUENCE [LARGE SCALE GENOMIC DNA]</scope>
    <source>
        <strain evidence="17">Clonal line C1</strain>
    </source>
</reference>
<keyword evidence="5 13" id="KW-0812">Transmembrane</keyword>